<reference evidence="2 3" key="1">
    <citation type="submission" date="2019-03" db="EMBL/GenBank/DDBJ databases">
        <title>Draft genome of Brevundimonas sp. a heavy metal resistant soil bacteria.</title>
        <authorList>
            <person name="Soto J."/>
        </authorList>
    </citation>
    <scope>NUCLEOTIDE SEQUENCE [LARGE SCALE GENOMIC DNA]</scope>
    <source>
        <strain evidence="2 3">B-10</strain>
    </source>
</reference>
<dbReference type="Proteomes" id="UP000298216">
    <property type="component" value="Unassembled WGS sequence"/>
</dbReference>
<name>A0A4Y9RVD3_9CAUL</name>
<evidence type="ECO:0000259" key="1">
    <source>
        <dbReference type="Pfam" id="PF04480"/>
    </source>
</evidence>
<sequence length="125" mass="14414">MTKEPTDFARQLRQRETHAEKLLWKRLRGGRLDGLKFRRQHPVGRYFADFACESARLIVELDGGVHDQDDTHLNDHVRQQEIEALGWFVLRFRNEQVTVALDTVLDAIRVQAQMAVTVSSHPPVG</sequence>
<proteinExistence type="predicted"/>
<dbReference type="InterPro" id="IPR047216">
    <property type="entry name" value="Endonuclease_DUF559_bact"/>
</dbReference>
<feature type="domain" description="DUF559" evidence="1">
    <location>
        <begin position="6"/>
        <end position="110"/>
    </location>
</feature>
<protein>
    <submittedName>
        <fullName evidence="2">DUF559 domain-containing protein</fullName>
    </submittedName>
</protein>
<keyword evidence="3" id="KW-1185">Reference proteome</keyword>
<dbReference type="CDD" id="cd01038">
    <property type="entry name" value="Endonuclease_DUF559"/>
    <property type="match status" value="1"/>
</dbReference>
<accession>A0A4Y9RVD3</accession>
<dbReference type="InterPro" id="IPR007569">
    <property type="entry name" value="DUF559"/>
</dbReference>
<dbReference type="Pfam" id="PF04480">
    <property type="entry name" value="DUF559"/>
    <property type="match status" value="1"/>
</dbReference>
<gene>
    <name evidence="2" type="ORF">EGY25_13165</name>
</gene>
<dbReference type="PANTHER" id="PTHR38590">
    <property type="entry name" value="BLL0828 PROTEIN"/>
    <property type="match status" value="1"/>
</dbReference>
<dbReference type="Gene3D" id="3.40.960.10">
    <property type="entry name" value="VSR Endonuclease"/>
    <property type="match status" value="1"/>
</dbReference>
<organism evidence="2 3">
    <name type="scientific">Brevundimonas intermedia</name>
    <dbReference type="NCBI Taxonomy" id="74315"/>
    <lineage>
        <taxon>Bacteria</taxon>
        <taxon>Pseudomonadati</taxon>
        <taxon>Pseudomonadota</taxon>
        <taxon>Alphaproteobacteria</taxon>
        <taxon>Caulobacterales</taxon>
        <taxon>Caulobacteraceae</taxon>
        <taxon>Brevundimonas</taxon>
    </lineage>
</organism>
<dbReference type="OrthoDB" id="9798754at2"/>
<dbReference type="InterPro" id="IPR011335">
    <property type="entry name" value="Restrct_endonuc-II-like"/>
</dbReference>
<dbReference type="SUPFAM" id="SSF52980">
    <property type="entry name" value="Restriction endonuclease-like"/>
    <property type="match status" value="1"/>
</dbReference>
<dbReference type="RefSeq" id="WP_135195389.1">
    <property type="nucleotide sequence ID" value="NZ_SPVH01000006.1"/>
</dbReference>
<evidence type="ECO:0000313" key="2">
    <source>
        <dbReference type="EMBL" id="TFW12922.1"/>
    </source>
</evidence>
<dbReference type="AlphaFoldDB" id="A0A4Y9RVD3"/>
<dbReference type="PANTHER" id="PTHR38590:SF1">
    <property type="entry name" value="BLL0828 PROTEIN"/>
    <property type="match status" value="1"/>
</dbReference>
<comment type="caution">
    <text evidence="2">The sequence shown here is derived from an EMBL/GenBank/DDBJ whole genome shotgun (WGS) entry which is preliminary data.</text>
</comment>
<dbReference type="EMBL" id="SPVH01000006">
    <property type="protein sequence ID" value="TFW12922.1"/>
    <property type="molecule type" value="Genomic_DNA"/>
</dbReference>
<evidence type="ECO:0000313" key="3">
    <source>
        <dbReference type="Proteomes" id="UP000298216"/>
    </source>
</evidence>